<organism evidence="1 2">
    <name type="scientific">Pyropia yezoensis</name>
    <name type="common">Susabi-nori</name>
    <name type="synonym">Porphyra yezoensis</name>
    <dbReference type="NCBI Taxonomy" id="2788"/>
    <lineage>
        <taxon>Eukaryota</taxon>
        <taxon>Rhodophyta</taxon>
        <taxon>Bangiophyceae</taxon>
        <taxon>Bangiales</taxon>
        <taxon>Bangiaceae</taxon>
        <taxon>Pyropia</taxon>
    </lineage>
</organism>
<comment type="caution">
    <text evidence="1">The sequence shown here is derived from an EMBL/GenBank/DDBJ whole genome shotgun (WGS) entry which is preliminary data.</text>
</comment>
<proteinExistence type="predicted"/>
<accession>A0ACC3CB19</accession>
<dbReference type="EMBL" id="CM020620">
    <property type="protein sequence ID" value="KAK1867058.1"/>
    <property type="molecule type" value="Genomic_DNA"/>
</dbReference>
<name>A0ACC3CB19_PYRYE</name>
<protein>
    <submittedName>
        <fullName evidence="1">Uncharacterized protein</fullName>
    </submittedName>
</protein>
<reference evidence="1" key="1">
    <citation type="submission" date="2019-11" db="EMBL/GenBank/DDBJ databases">
        <title>Nori genome reveals adaptations in red seaweeds to the harsh intertidal environment.</title>
        <authorList>
            <person name="Wang D."/>
            <person name="Mao Y."/>
        </authorList>
    </citation>
    <scope>NUCLEOTIDE SEQUENCE</scope>
    <source>
        <tissue evidence="1">Gametophyte</tissue>
    </source>
</reference>
<dbReference type="Proteomes" id="UP000798662">
    <property type="component" value="Chromosome 3"/>
</dbReference>
<sequence>MSRRCFQCGGRLDRPAATTAPVRQNGVCVGGLRHQYQRSQYRQCRPRCAATSYVIVAGVAALSHRRLLPAFFAAAAAVVVWAAVHHRRPTAVLRQTLRRGPPGGRPGGWMRGLRLWCGRRAWMDVPRPGMVCPGSAEETWPRGSGGSGWQGSDAHGPLRWAWRCCHRRPPLPPPLFPAVFVFVRLSYPRPLSRVRNIDSAGGLQQGSLAKPRCLEGRAARGQTRRAGEEGAVLPPKKQGELHGTEKCRDGRALHEVHGTRSAQAAPLTPWGYKLRAQTRGGHYTLTPAYRVVVG</sequence>
<keyword evidence="2" id="KW-1185">Reference proteome</keyword>
<gene>
    <name evidence="1" type="ORF">I4F81_009568</name>
</gene>
<evidence type="ECO:0000313" key="2">
    <source>
        <dbReference type="Proteomes" id="UP000798662"/>
    </source>
</evidence>
<evidence type="ECO:0000313" key="1">
    <source>
        <dbReference type="EMBL" id="KAK1867058.1"/>
    </source>
</evidence>